<evidence type="ECO:0000313" key="3">
    <source>
        <dbReference type="Proteomes" id="UP000000321"/>
    </source>
</evidence>
<evidence type="ECO:0000313" key="2">
    <source>
        <dbReference type="EMBL" id="EAS48306.1"/>
    </source>
</evidence>
<dbReference type="Proteomes" id="UP000000321">
    <property type="component" value="Unassembled WGS sequence"/>
</dbReference>
<sequence>MCSGRAGSERQEYLMKARPPRVLIYSHDTYGLGHLRRCRVIAQALVAHRPDISILIVAGSPVVGSFSFPPQVDFIRVPGVVKLGADTYAPSNPGLSLEDLTEIRSAIIRSTAEIFDPDIFIVDKEPLGMRGEVEATLHHLKTTGARLVLGLRDIMDEPSRLIEEWTRKEAFGAVENHYDDIWIYGLPEICDPLADIGVSDAVRRKATFTGYLQRADEPSGALPDRIRIGERPYVLVTTGGGGDGAQLVDWVLRAYETDPSIGVRAKIVLGPFMETGYQTDFQRRAARLDSVDLITFAASIEPLIERAAGMVAMGGYNTFCEILSFDKPAVVVPRRQPRLEQYIRASQAQELGLIAMLLDDEIANPGAMADAIRALPGQARPRSVAVDGILDGLKTICELADGYIAAGRHSGSASRGASDGDEWALARTLPKTGTA</sequence>
<accession>Q1YDJ1</accession>
<dbReference type="HOGENOM" id="CLU_055279_0_0_5"/>
<protein>
    <recommendedName>
        <fullName evidence="1">Glycosyl transferase family 28 C-terminal domain-containing protein</fullName>
    </recommendedName>
</protein>
<keyword evidence="3" id="KW-1185">Reference proteome</keyword>
<dbReference type="BioCyc" id="AURANTIMONAS:SI859A1_00075-MONOMER"/>
<dbReference type="PANTHER" id="PTHR21015">
    <property type="entry name" value="UDP-N-ACETYLGLUCOSAMINE--N-ACETYLMURAMYL-(PENTAPEPTIDE) PYROPHOSPHORYL-UNDECAPRENOL N-ACETYLGLUCOSAMINE TRANSFERASE 1"/>
    <property type="match status" value="1"/>
</dbReference>
<comment type="caution">
    <text evidence="2">The sequence shown here is derived from an EMBL/GenBank/DDBJ whole genome shotgun (WGS) entry which is preliminary data.</text>
</comment>
<dbReference type="SUPFAM" id="SSF53756">
    <property type="entry name" value="UDP-Glycosyltransferase/glycogen phosphorylase"/>
    <property type="match status" value="1"/>
</dbReference>
<gene>
    <name evidence="2" type="ORF">SI859A1_00075</name>
</gene>
<evidence type="ECO:0000259" key="1">
    <source>
        <dbReference type="Pfam" id="PF04101"/>
    </source>
</evidence>
<organism evidence="2 3">
    <name type="scientific">Aurantimonas manganoxydans (strain ATCC BAA-1229 / DSM 21871 / SI85-9A1)</name>
    <dbReference type="NCBI Taxonomy" id="287752"/>
    <lineage>
        <taxon>Bacteria</taxon>
        <taxon>Pseudomonadati</taxon>
        <taxon>Pseudomonadota</taxon>
        <taxon>Alphaproteobacteria</taxon>
        <taxon>Hyphomicrobiales</taxon>
        <taxon>Aurantimonadaceae</taxon>
        <taxon>Aurantimonas</taxon>
    </lineage>
</organism>
<proteinExistence type="predicted"/>
<dbReference type="GO" id="GO:0016758">
    <property type="term" value="F:hexosyltransferase activity"/>
    <property type="evidence" value="ECO:0007669"/>
    <property type="project" value="InterPro"/>
</dbReference>
<dbReference type="Gene3D" id="3.40.50.2000">
    <property type="entry name" value="Glycogen Phosphorylase B"/>
    <property type="match status" value="1"/>
</dbReference>
<feature type="domain" description="Glycosyl transferase family 28 C-terminal" evidence="1">
    <location>
        <begin position="240"/>
        <end position="372"/>
    </location>
</feature>
<name>Q1YDJ1_AURMS</name>
<dbReference type="AlphaFoldDB" id="Q1YDJ1"/>
<dbReference type="EMBL" id="AAPJ01000013">
    <property type="protein sequence ID" value="EAS48306.1"/>
    <property type="molecule type" value="Genomic_DNA"/>
</dbReference>
<dbReference type="InterPro" id="IPR007235">
    <property type="entry name" value="Glyco_trans_28_C"/>
</dbReference>
<reference evidence="2 3" key="1">
    <citation type="journal article" date="2008" name="Appl. Environ. Microbiol.">
        <title>Genomic insights into Mn(II) oxidation by the marine alphaproteobacterium Aurantimonas sp. strain SI85-9A1.</title>
        <authorList>
            <person name="Dick G.J."/>
            <person name="Podell S."/>
            <person name="Johnson H.A."/>
            <person name="Rivera-Espinoza Y."/>
            <person name="Bernier-Latmani R."/>
            <person name="McCarthy J.K."/>
            <person name="Torpey J.W."/>
            <person name="Clement B.G."/>
            <person name="Gaasterland T."/>
            <person name="Tebo B.M."/>
        </authorList>
    </citation>
    <scope>NUCLEOTIDE SEQUENCE [LARGE SCALE GENOMIC DNA]</scope>
    <source>
        <strain evidence="2 3">SI85-9A1</strain>
    </source>
</reference>
<dbReference type="PANTHER" id="PTHR21015:SF28">
    <property type="entry name" value="SLL1722 PROTEIN"/>
    <property type="match status" value="1"/>
</dbReference>
<dbReference type="Pfam" id="PF04101">
    <property type="entry name" value="Glyco_tran_28_C"/>
    <property type="match status" value="1"/>
</dbReference>